<comment type="caution">
    <text evidence="1">The sequence shown here is derived from an EMBL/GenBank/DDBJ whole genome shotgun (WGS) entry which is preliminary data.</text>
</comment>
<sequence length="95" mass="11028">NNFFTCTELKLLQIKSLIILYVNGVTTFKLANKIALEFYSKNKYCQKKNCDPTPLKDRKKNKTNSLINKMIDILAKNGKKMSAVYPPTPTFLYRF</sequence>
<keyword evidence="2" id="KW-1185">Reference proteome</keyword>
<dbReference type="AlphaFoldDB" id="A0A3M7QJA8"/>
<dbReference type="Proteomes" id="UP000276133">
    <property type="component" value="Unassembled WGS sequence"/>
</dbReference>
<protein>
    <submittedName>
        <fullName evidence="1">Uncharacterized protein</fullName>
    </submittedName>
</protein>
<gene>
    <name evidence="1" type="ORF">BpHYR1_007515</name>
</gene>
<feature type="non-terminal residue" evidence="1">
    <location>
        <position position="1"/>
    </location>
</feature>
<accession>A0A3M7QJA8</accession>
<proteinExistence type="predicted"/>
<evidence type="ECO:0000313" key="1">
    <source>
        <dbReference type="EMBL" id="RNA11369.1"/>
    </source>
</evidence>
<dbReference type="EMBL" id="REGN01005974">
    <property type="protein sequence ID" value="RNA11369.1"/>
    <property type="molecule type" value="Genomic_DNA"/>
</dbReference>
<name>A0A3M7QJA8_BRAPC</name>
<reference evidence="1 2" key="1">
    <citation type="journal article" date="2018" name="Sci. Rep.">
        <title>Genomic signatures of local adaptation to the degree of environmental predictability in rotifers.</title>
        <authorList>
            <person name="Franch-Gras L."/>
            <person name="Hahn C."/>
            <person name="Garcia-Roger E.M."/>
            <person name="Carmona M.J."/>
            <person name="Serra M."/>
            <person name="Gomez A."/>
        </authorList>
    </citation>
    <scope>NUCLEOTIDE SEQUENCE [LARGE SCALE GENOMIC DNA]</scope>
    <source>
        <strain evidence="1">HYR1</strain>
    </source>
</reference>
<organism evidence="1 2">
    <name type="scientific">Brachionus plicatilis</name>
    <name type="common">Marine rotifer</name>
    <name type="synonym">Brachionus muelleri</name>
    <dbReference type="NCBI Taxonomy" id="10195"/>
    <lineage>
        <taxon>Eukaryota</taxon>
        <taxon>Metazoa</taxon>
        <taxon>Spiralia</taxon>
        <taxon>Gnathifera</taxon>
        <taxon>Rotifera</taxon>
        <taxon>Eurotatoria</taxon>
        <taxon>Monogononta</taxon>
        <taxon>Pseudotrocha</taxon>
        <taxon>Ploima</taxon>
        <taxon>Brachionidae</taxon>
        <taxon>Brachionus</taxon>
    </lineage>
</organism>
<evidence type="ECO:0000313" key="2">
    <source>
        <dbReference type="Proteomes" id="UP000276133"/>
    </source>
</evidence>